<name>A0A0U4K248_9CAUD</name>
<gene>
    <name evidence="1" type="primary">27</name>
    <name evidence="1" type="ORF">TANK_27</name>
</gene>
<accession>A0A0U4K248</accession>
<reference evidence="1 2" key="1">
    <citation type="submission" date="2015-11" db="EMBL/GenBank/DDBJ databases">
        <authorList>
            <person name="Menninger J.E."/>
            <person name="Lamey M.E."/>
            <person name="Lindemann J.M."/>
            <person name="Martynyuk T."/>
            <person name="Mele F.E."/>
            <person name="Nabua C.T."/>
            <person name="Napoli C.K."/>
            <person name="Santiago L.M."/>
            <person name="Sweetman A.T."/>
            <person name="Weinstein J.L."/>
            <person name="Barrett N.A."/>
            <person name="Buerkert T.R."/>
            <person name="Cautela J.A."/>
            <person name="Egan M.S."/>
            <person name="Erb J.E."/>
            <person name="Garrigan K.E."/>
            <person name="Hagan D.J."/>
            <person name="Hartwell M.C."/>
            <person name="Hyduchak K.M."/>
            <person name="Jacob A.E."/>
            <person name="DeNigris D.M."/>
            <person name="London S.C."/>
            <person name="King-Smith C."/>
            <person name="Lee-Soety J.Y."/>
            <person name="Bradley K.W."/>
            <person name="Asai D.J."/>
            <person name="Bowman C.A."/>
            <person name="Russell D.A."/>
            <person name="Pope W.H."/>
            <person name="Jacobs-Sera D."/>
            <person name="Hendrix R.W."/>
            <person name="Hatfull G.F."/>
        </authorList>
    </citation>
    <scope>NUCLEOTIDE SEQUENCE [LARGE SCALE GENOMIC DNA]</scope>
</reference>
<protein>
    <submittedName>
        <fullName evidence="1">Uncharacterized protein</fullName>
    </submittedName>
</protein>
<evidence type="ECO:0000313" key="2">
    <source>
        <dbReference type="Proteomes" id="UP000224284"/>
    </source>
</evidence>
<dbReference type="RefSeq" id="YP_009604052.1">
    <property type="nucleotide sequence ID" value="NC_041961.1"/>
</dbReference>
<keyword evidence="2" id="KW-1185">Reference proteome</keyword>
<dbReference type="EMBL" id="KU160669">
    <property type="protein sequence ID" value="ALY10562.1"/>
    <property type="molecule type" value="Genomic_DNA"/>
</dbReference>
<evidence type="ECO:0000313" key="1">
    <source>
        <dbReference type="EMBL" id="ALY10562.1"/>
    </source>
</evidence>
<organism evidence="1 2">
    <name type="scientific">Arthrobacter phage Tank</name>
    <dbReference type="NCBI Taxonomy" id="1772319"/>
    <lineage>
        <taxon>Viruses</taxon>
        <taxon>Duplodnaviria</taxon>
        <taxon>Heunggongvirae</taxon>
        <taxon>Uroviricota</taxon>
        <taxon>Caudoviricetes</taxon>
        <taxon>Tankvirus</taxon>
        <taxon>Tankvirus tank</taxon>
    </lineage>
</organism>
<dbReference type="KEGG" id="vg:40079942"/>
<dbReference type="GeneID" id="40079942"/>
<sequence length="160" mass="17286">MSQTLKQITDILLAALTVEVKKDSSIDTVTITKQPGDSIGVDSDCDAMVWLRVVESFPSVAGATYDLQPGVSCTYSYTHRIELGIVRKSPLPNEVFGIVDLPDDETITESADHQYDDQDTLKRAIKVAGKSLELTPEAYAPMGPVQGIIGGTWAVLVSED</sequence>
<proteinExistence type="predicted"/>
<dbReference type="Proteomes" id="UP000224284">
    <property type="component" value="Segment"/>
</dbReference>